<dbReference type="EMBL" id="JBIACK010000002">
    <property type="protein sequence ID" value="MFE8700474.1"/>
    <property type="molecule type" value="Genomic_DNA"/>
</dbReference>
<dbReference type="InterPro" id="IPR034015">
    <property type="entry name" value="M1_LTA4H"/>
</dbReference>
<name>A0ABW6K8I1_9BACI</name>
<accession>A0ABW6K8I1</accession>
<dbReference type="GO" id="GO:0004177">
    <property type="term" value="F:aminopeptidase activity"/>
    <property type="evidence" value="ECO:0007669"/>
    <property type="project" value="UniProtKB-KW"/>
</dbReference>
<dbReference type="PANTHER" id="PTHR45726:SF3">
    <property type="entry name" value="LEUKOTRIENE A-4 HYDROLASE"/>
    <property type="match status" value="1"/>
</dbReference>
<dbReference type="Pfam" id="PF01433">
    <property type="entry name" value="Peptidase_M1"/>
    <property type="match status" value="1"/>
</dbReference>
<dbReference type="PROSITE" id="PS51257">
    <property type="entry name" value="PROKAR_LIPOPROTEIN"/>
    <property type="match status" value="1"/>
</dbReference>
<keyword evidence="3" id="KW-0645">Protease</keyword>
<gene>
    <name evidence="3" type="ORF">ACFYKX_07610</name>
</gene>
<dbReference type="PANTHER" id="PTHR45726">
    <property type="entry name" value="LEUKOTRIENE A-4 HYDROLASE"/>
    <property type="match status" value="1"/>
</dbReference>
<dbReference type="RefSeq" id="WP_389359675.1">
    <property type="nucleotide sequence ID" value="NZ_JBIACK010000002.1"/>
</dbReference>
<proteinExistence type="predicted"/>
<organism evidence="3 4">
    <name type="scientific">Cytobacillus spartinae</name>
    <dbReference type="NCBI Taxonomy" id="3299023"/>
    <lineage>
        <taxon>Bacteria</taxon>
        <taxon>Bacillati</taxon>
        <taxon>Bacillota</taxon>
        <taxon>Bacilli</taxon>
        <taxon>Bacillales</taxon>
        <taxon>Bacillaceae</taxon>
        <taxon>Cytobacillus</taxon>
    </lineage>
</organism>
<feature type="compositionally biased region" description="Basic and acidic residues" evidence="1">
    <location>
        <begin position="37"/>
        <end position="46"/>
    </location>
</feature>
<feature type="domain" description="Peptidase M1 membrane alanine aminopeptidase" evidence="2">
    <location>
        <begin position="312"/>
        <end position="487"/>
    </location>
</feature>
<dbReference type="Gene3D" id="1.10.390.10">
    <property type="entry name" value="Neutral Protease Domain 2"/>
    <property type="match status" value="1"/>
</dbReference>
<dbReference type="EC" id="3.4.11.-" evidence="3"/>
<keyword evidence="4" id="KW-1185">Reference proteome</keyword>
<dbReference type="Proteomes" id="UP001601059">
    <property type="component" value="Unassembled WGS sequence"/>
</dbReference>
<dbReference type="CDD" id="cd09604">
    <property type="entry name" value="M1_APN_like"/>
    <property type="match status" value="1"/>
</dbReference>
<evidence type="ECO:0000256" key="1">
    <source>
        <dbReference type="SAM" id="MobiDB-lite"/>
    </source>
</evidence>
<dbReference type="SUPFAM" id="SSF55486">
    <property type="entry name" value="Metalloproteases ('zincins'), catalytic domain"/>
    <property type="match status" value="1"/>
</dbReference>
<keyword evidence="3" id="KW-0378">Hydrolase</keyword>
<dbReference type="InterPro" id="IPR027268">
    <property type="entry name" value="Peptidase_M4/M1_CTD_sf"/>
</dbReference>
<evidence type="ECO:0000313" key="3">
    <source>
        <dbReference type="EMBL" id="MFE8700474.1"/>
    </source>
</evidence>
<evidence type="ECO:0000313" key="4">
    <source>
        <dbReference type="Proteomes" id="UP001601059"/>
    </source>
</evidence>
<evidence type="ECO:0000259" key="2">
    <source>
        <dbReference type="Pfam" id="PF01433"/>
    </source>
</evidence>
<sequence>MKRVLFAFMALLILVAGCSKETNGKKEEEVNQSEENTEVKDGEKEQVEEKHVEEAIVFKKSSPIKMDKSLPLETLDAFKVQTRENENEASYHLDLTLKEDDVFDVVATINVKNLSQDVWDDMIFHFIPNAFTEENKPEYLESKADVSIREILIDDNSVDYRLQHDNLQILLEHPLHQNEEQEVKISYSFTVPTDGIRLSKMGKNFYLAQWYPMLSPYHSGWDKMDYGAGESYHSDFSNFTVDYHLPEDFIIASSADNDPIQKSREGKLAGENIKEFYMTFMKDMNVSKREVDGTEIRVFSYPEDDSHREKHLELAAETLLFFNENFGQYPHKQLDIIMDEGGMEYPGIVTVSKGGPNAHTVIHEIAHQWFYGMVSNHPYYTPWIDEALTNYATYLFFMKGQNQGPGTAFTRANDLLQMGKSHGPMKPSNLHTVDYTGQPMSYVVSVYENSSLELWELSGENADVGLDYLRKYFNLYAYKEVDANEWLRYTRAFFQIEDVSQLSDWISFEE</sequence>
<feature type="region of interest" description="Disordered" evidence="1">
    <location>
        <begin position="23"/>
        <end position="46"/>
    </location>
</feature>
<dbReference type="InterPro" id="IPR014782">
    <property type="entry name" value="Peptidase_M1_dom"/>
</dbReference>
<reference evidence="3 4" key="1">
    <citation type="submission" date="2024-08" db="EMBL/GenBank/DDBJ databases">
        <title>Two novel Cytobacillus novel species.</title>
        <authorList>
            <person name="Liu G."/>
        </authorList>
    </citation>
    <scope>NUCLEOTIDE SEQUENCE [LARGE SCALE GENOMIC DNA]</scope>
    <source>
        <strain evidence="3 4">FJAT-54145</strain>
    </source>
</reference>
<keyword evidence="3" id="KW-0031">Aminopeptidase</keyword>
<protein>
    <submittedName>
        <fullName evidence="3">M1 family metallopeptidase</fullName>
        <ecNumber evidence="3">3.4.11.-</ecNumber>
    </submittedName>
</protein>
<comment type="caution">
    <text evidence="3">The sequence shown here is derived from an EMBL/GenBank/DDBJ whole genome shotgun (WGS) entry which is preliminary data.</text>
</comment>